<dbReference type="EMBL" id="VFIY01000006">
    <property type="protein sequence ID" value="TPD60602.1"/>
    <property type="molecule type" value="Genomic_DNA"/>
</dbReference>
<comment type="similarity">
    <text evidence="2">Belongs to the UPF0126 family.</text>
</comment>
<dbReference type="Pfam" id="PF03458">
    <property type="entry name" value="Gly_transporter"/>
    <property type="match status" value="2"/>
</dbReference>
<evidence type="ECO:0000256" key="5">
    <source>
        <dbReference type="ARBA" id="ARBA00022989"/>
    </source>
</evidence>
<name>A0A501PKK8_9PROT</name>
<feature type="transmembrane region" description="Helical" evidence="7">
    <location>
        <begin position="6"/>
        <end position="25"/>
    </location>
</feature>
<evidence type="ECO:0000313" key="9">
    <source>
        <dbReference type="EMBL" id="TPD60602.1"/>
    </source>
</evidence>
<dbReference type="RefSeq" id="WP_139940138.1">
    <property type="nucleotide sequence ID" value="NZ_JBHSYP010000008.1"/>
</dbReference>
<feature type="transmembrane region" description="Helical" evidence="7">
    <location>
        <begin position="116"/>
        <end position="137"/>
    </location>
</feature>
<feature type="transmembrane region" description="Helical" evidence="7">
    <location>
        <begin position="64"/>
        <end position="82"/>
    </location>
</feature>
<evidence type="ECO:0000256" key="4">
    <source>
        <dbReference type="ARBA" id="ARBA00022692"/>
    </source>
</evidence>
<evidence type="ECO:0000256" key="1">
    <source>
        <dbReference type="ARBA" id="ARBA00004651"/>
    </source>
</evidence>
<keyword evidence="6 7" id="KW-0472">Membrane</keyword>
<dbReference type="InterPro" id="IPR005115">
    <property type="entry name" value="Gly_transporter"/>
</dbReference>
<dbReference type="AlphaFoldDB" id="A0A501PKK8"/>
<dbReference type="OrthoDB" id="9791874at2"/>
<feature type="domain" description="Glycine transporter" evidence="8">
    <location>
        <begin position="92"/>
        <end position="165"/>
    </location>
</feature>
<dbReference type="Proteomes" id="UP000319148">
    <property type="component" value="Unassembled WGS sequence"/>
</dbReference>
<keyword evidence="10" id="KW-1185">Reference proteome</keyword>
<gene>
    <name evidence="9" type="ORF">FIV46_07675</name>
</gene>
<dbReference type="PANTHER" id="PTHR30506">
    <property type="entry name" value="INNER MEMBRANE PROTEIN"/>
    <property type="match status" value="1"/>
</dbReference>
<keyword evidence="3" id="KW-1003">Cell membrane</keyword>
<comment type="subcellular location">
    <subcellularLocation>
        <location evidence="1">Cell membrane</location>
        <topology evidence="1">Multi-pass membrane protein</topology>
    </subcellularLocation>
</comment>
<comment type="caution">
    <text evidence="9">The sequence shown here is derived from an EMBL/GenBank/DDBJ whole genome shotgun (WGS) entry which is preliminary data.</text>
</comment>
<dbReference type="PANTHER" id="PTHR30506:SF3">
    <property type="entry name" value="UPF0126 INNER MEMBRANE PROTEIN YADS-RELATED"/>
    <property type="match status" value="1"/>
</dbReference>
<feature type="transmembrane region" description="Helical" evidence="7">
    <location>
        <begin position="32"/>
        <end position="52"/>
    </location>
</feature>
<accession>A0A501PKK8</accession>
<evidence type="ECO:0000256" key="2">
    <source>
        <dbReference type="ARBA" id="ARBA00008193"/>
    </source>
</evidence>
<feature type="domain" description="Glycine transporter" evidence="8">
    <location>
        <begin position="7"/>
        <end position="79"/>
    </location>
</feature>
<organism evidence="9 10">
    <name type="scientific">Emcibacter nanhaiensis</name>
    <dbReference type="NCBI Taxonomy" id="1505037"/>
    <lineage>
        <taxon>Bacteria</taxon>
        <taxon>Pseudomonadati</taxon>
        <taxon>Pseudomonadota</taxon>
        <taxon>Alphaproteobacteria</taxon>
        <taxon>Emcibacterales</taxon>
        <taxon>Emcibacteraceae</taxon>
        <taxon>Emcibacter</taxon>
    </lineage>
</organism>
<reference evidence="10" key="1">
    <citation type="submission" date="2019-06" db="EMBL/GenBank/DDBJ databases">
        <title>The complete genome of Emcibacter congregatus ZYLT.</title>
        <authorList>
            <person name="Zhao Z."/>
        </authorList>
    </citation>
    <scope>NUCLEOTIDE SEQUENCE [LARGE SCALE GENOMIC DNA]</scope>
    <source>
        <strain evidence="10">MCCC 1A06723</strain>
    </source>
</reference>
<protein>
    <submittedName>
        <fullName evidence="9">Trimeric intracellular cation channel family protein</fullName>
    </submittedName>
</protein>
<keyword evidence="5 7" id="KW-1133">Transmembrane helix</keyword>
<evidence type="ECO:0000259" key="8">
    <source>
        <dbReference type="Pfam" id="PF03458"/>
    </source>
</evidence>
<evidence type="ECO:0000256" key="3">
    <source>
        <dbReference type="ARBA" id="ARBA00022475"/>
    </source>
</evidence>
<evidence type="ECO:0000256" key="6">
    <source>
        <dbReference type="ARBA" id="ARBA00023136"/>
    </source>
</evidence>
<feature type="transmembrane region" description="Helical" evidence="7">
    <location>
        <begin position="175"/>
        <end position="196"/>
    </location>
</feature>
<dbReference type="GO" id="GO:0005886">
    <property type="term" value="C:plasma membrane"/>
    <property type="evidence" value="ECO:0007669"/>
    <property type="project" value="UniProtKB-SubCell"/>
</dbReference>
<keyword evidence="4 7" id="KW-0812">Transmembrane</keyword>
<sequence length="214" mass="22592">MEEMIYWIGLVGMAVFAISGALAALRQELDPFGLLVIATVTAVGGGTLRDVLLDLPVFWVENPSALYVILAAAVITPFWARLLESRMKVLIWADACGLALFTATGTQKAMLAGSSAIVAVTMGVMTAAAGGAIRDILCNEIPLVLRKELYAVPAILGGSSFYLLTKAAVAPELTLVISCLVTLLVRLVAVTYSFSLPALGHRAEKQAAGREENN</sequence>
<proteinExistence type="inferred from homology"/>
<evidence type="ECO:0000313" key="10">
    <source>
        <dbReference type="Proteomes" id="UP000319148"/>
    </source>
</evidence>
<evidence type="ECO:0000256" key="7">
    <source>
        <dbReference type="SAM" id="Phobius"/>
    </source>
</evidence>